<evidence type="ECO:0000313" key="1">
    <source>
        <dbReference type="EMBL" id="UZA70930.1"/>
    </source>
</evidence>
<dbReference type="EMBL" id="CP036495">
    <property type="protein sequence ID" value="UZA70930.1"/>
    <property type="molecule type" value="Genomic_DNA"/>
</dbReference>
<proteinExistence type="predicted"/>
<name>A0AA46ZV43_PSEVI</name>
<gene>
    <name evidence="1" type="ORF">EZZ81_22935</name>
</gene>
<reference evidence="1" key="1">
    <citation type="submission" date="2019-02" db="EMBL/GenBank/DDBJ databases">
        <authorList>
            <person name="Lutz S."/>
            <person name="Schori C."/>
            <person name="Ahrens C.H."/>
            <person name="Gueguen E."/>
        </authorList>
    </citation>
    <scope>NUCLEOTIDE SEQUENCE</scope>
    <source>
        <strain evidence="1">Psy35</strain>
    </source>
</reference>
<evidence type="ECO:0000313" key="2">
    <source>
        <dbReference type="Proteomes" id="UP001163644"/>
    </source>
</evidence>
<organism evidence="1 2">
    <name type="scientific">Pseudomonas viridiflava</name>
    <name type="common">Phytomonas viridiflava</name>
    <dbReference type="NCBI Taxonomy" id="33069"/>
    <lineage>
        <taxon>Bacteria</taxon>
        <taxon>Pseudomonadati</taxon>
        <taxon>Pseudomonadota</taxon>
        <taxon>Gammaproteobacteria</taxon>
        <taxon>Pseudomonadales</taxon>
        <taxon>Pseudomonadaceae</taxon>
        <taxon>Pseudomonas</taxon>
    </lineage>
</organism>
<accession>A0AA46ZV43</accession>
<dbReference type="Proteomes" id="UP001163644">
    <property type="component" value="Chromosome"/>
</dbReference>
<protein>
    <submittedName>
        <fullName evidence="1">Uncharacterized protein</fullName>
    </submittedName>
</protein>
<dbReference type="AlphaFoldDB" id="A0AA46ZV43"/>
<sequence>MRQFLYSLEIAVKCNGQRVQKVATVATFVAMLQATLYVSCRRRRRCRHTYIHTQRKDSRTLNGAVPDTDHEQLVTGKRTLKLIKFERNGERGGGKKKRVNPPIDAIKDRLIGGFGGKSEI</sequence>
<dbReference type="RefSeq" id="WP_029242074.1">
    <property type="nucleotide sequence ID" value="NZ_CP036495.1"/>
</dbReference>